<evidence type="ECO:0000313" key="10">
    <source>
        <dbReference type="Proteomes" id="UP001165063"/>
    </source>
</evidence>
<dbReference type="Pfam" id="PF04082">
    <property type="entry name" value="Fungal_trans"/>
    <property type="match status" value="1"/>
</dbReference>
<dbReference type="InterPro" id="IPR007219">
    <property type="entry name" value="XnlR_reg_dom"/>
</dbReference>
<evidence type="ECO:0000256" key="1">
    <source>
        <dbReference type="ARBA" id="ARBA00004123"/>
    </source>
</evidence>
<dbReference type="EMBL" id="BSXU01001839">
    <property type="protein sequence ID" value="GMG31566.1"/>
    <property type="molecule type" value="Genomic_DNA"/>
</dbReference>
<dbReference type="GO" id="GO:0000981">
    <property type="term" value="F:DNA-binding transcription factor activity, RNA polymerase II-specific"/>
    <property type="evidence" value="ECO:0007669"/>
    <property type="project" value="InterPro"/>
</dbReference>
<organism evidence="9 10">
    <name type="scientific">Ambrosiozyma monospora</name>
    <name type="common">Yeast</name>
    <name type="synonym">Endomycopsis monosporus</name>
    <dbReference type="NCBI Taxonomy" id="43982"/>
    <lineage>
        <taxon>Eukaryota</taxon>
        <taxon>Fungi</taxon>
        <taxon>Dikarya</taxon>
        <taxon>Ascomycota</taxon>
        <taxon>Saccharomycotina</taxon>
        <taxon>Pichiomycetes</taxon>
        <taxon>Pichiales</taxon>
        <taxon>Pichiaceae</taxon>
        <taxon>Ambrosiozyma</taxon>
    </lineage>
</organism>
<proteinExistence type="predicted"/>
<feature type="compositionally biased region" description="Low complexity" evidence="7">
    <location>
        <begin position="9"/>
        <end position="20"/>
    </location>
</feature>
<evidence type="ECO:0000259" key="8">
    <source>
        <dbReference type="Pfam" id="PF04082"/>
    </source>
</evidence>
<dbReference type="CDD" id="cd12148">
    <property type="entry name" value="fungal_TF_MHR"/>
    <property type="match status" value="1"/>
</dbReference>
<dbReference type="PANTHER" id="PTHR40626">
    <property type="entry name" value="MIP31509P"/>
    <property type="match status" value="1"/>
</dbReference>
<dbReference type="OrthoDB" id="1405595at2759"/>
<dbReference type="PANTHER" id="PTHR40626:SF11">
    <property type="entry name" value="ZINC FINGER PROTEIN YPR022C"/>
    <property type="match status" value="1"/>
</dbReference>
<comment type="caution">
    <text evidence="9">The sequence shown here is derived from an EMBL/GenBank/DDBJ whole genome shotgun (WGS) entry which is preliminary data.</text>
</comment>
<evidence type="ECO:0000256" key="5">
    <source>
        <dbReference type="ARBA" id="ARBA00022833"/>
    </source>
</evidence>
<keyword evidence="3" id="KW-0677">Repeat</keyword>
<evidence type="ECO:0000256" key="7">
    <source>
        <dbReference type="SAM" id="MobiDB-lite"/>
    </source>
</evidence>
<dbReference type="GO" id="GO:0000785">
    <property type="term" value="C:chromatin"/>
    <property type="evidence" value="ECO:0007669"/>
    <property type="project" value="TreeGrafter"/>
</dbReference>
<gene>
    <name evidence="9" type="ORF">Amon01_000400500</name>
</gene>
<keyword evidence="10" id="KW-1185">Reference proteome</keyword>
<evidence type="ECO:0000256" key="6">
    <source>
        <dbReference type="ARBA" id="ARBA00023242"/>
    </source>
</evidence>
<evidence type="ECO:0000256" key="2">
    <source>
        <dbReference type="ARBA" id="ARBA00022723"/>
    </source>
</evidence>
<keyword evidence="5" id="KW-0862">Zinc</keyword>
<evidence type="ECO:0000313" key="9">
    <source>
        <dbReference type="EMBL" id="GMG31566.1"/>
    </source>
</evidence>
<keyword evidence="2" id="KW-0479">Metal-binding</keyword>
<dbReference type="GO" id="GO:0000978">
    <property type="term" value="F:RNA polymerase II cis-regulatory region sequence-specific DNA binding"/>
    <property type="evidence" value="ECO:0007669"/>
    <property type="project" value="InterPro"/>
</dbReference>
<keyword evidence="6" id="KW-0539">Nucleus</keyword>
<dbReference type="Proteomes" id="UP001165063">
    <property type="component" value="Unassembled WGS sequence"/>
</dbReference>
<dbReference type="GO" id="GO:0005634">
    <property type="term" value="C:nucleus"/>
    <property type="evidence" value="ECO:0007669"/>
    <property type="project" value="UniProtKB-SubCell"/>
</dbReference>
<comment type="subcellular location">
    <subcellularLocation>
        <location evidence="1">Nucleus</location>
    </subcellularLocation>
</comment>
<keyword evidence="4" id="KW-0863">Zinc-finger</keyword>
<sequence>MGGTATLDNQNQNQVVAPNPNVGTGVNVGVGVGNGVGHVQGQVQVQSPNVAHGGIGMGSVAGTSTGIGTAIAATPTPTTFNPQIGANNNNYEESTVSSEFSINDQIYHEVIDIVEKDMGIVIQSPTLLSSESINRYLSQYWSHFDPSFPIIHKPTFKSTKASSVQKFLTLAMITIGMAFMNPDELRMVTEIEQRSIQMSIS</sequence>
<dbReference type="InterPro" id="IPR051059">
    <property type="entry name" value="VerF-like"/>
</dbReference>
<name>A0A9W6YWP7_AMBMO</name>
<dbReference type="GO" id="GO:0008270">
    <property type="term" value="F:zinc ion binding"/>
    <property type="evidence" value="ECO:0007669"/>
    <property type="project" value="UniProtKB-KW"/>
</dbReference>
<dbReference type="AlphaFoldDB" id="A0A9W6YWP7"/>
<feature type="domain" description="Xylanolytic transcriptional activator regulatory" evidence="8">
    <location>
        <begin position="137"/>
        <end position="187"/>
    </location>
</feature>
<protein>
    <submittedName>
        <fullName evidence="9">Unnamed protein product</fullName>
    </submittedName>
</protein>
<evidence type="ECO:0000256" key="3">
    <source>
        <dbReference type="ARBA" id="ARBA00022737"/>
    </source>
</evidence>
<dbReference type="GO" id="GO:0006351">
    <property type="term" value="P:DNA-templated transcription"/>
    <property type="evidence" value="ECO:0007669"/>
    <property type="project" value="InterPro"/>
</dbReference>
<feature type="region of interest" description="Disordered" evidence="7">
    <location>
        <begin position="1"/>
        <end position="20"/>
    </location>
</feature>
<reference evidence="9" key="1">
    <citation type="submission" date="2023-04" db="EMBL/GenBank/DDBJ databases">
        <title>Ambrosiozyma monospora NBRC 1965.</title>
        <authorList>
            <person name="Ichikawa N."/>
            <person name="Sato H."/>
            <person name="Tonouchi N."/>
        </authorList>
    </citation>
    <scope>NUCLEOTIDE SEQUENCE</scope>
    <source>
        <strain evidence="9">NBRC 1965</strain>
    </source>
</reference>
<accession>A0A9W6YWP7</accession>
<evidence type="ECO:0000256" key="4">
    <source>
        <dbReference type="ARBA" id="ARBA00022771"/>
    </source>
</evidence>